<dbReference type="Proteomes" id="UP000195024">
    <property type="component" value="Unassembled WGS sequence"/>
</dbReference>
<reference evidence="3 4" key="1">
    <citation type="submission" date="2017-05" db="EMBL/GenBank/DDBJ databases">
        <title>The Genome Sequence of Enterococcus mundtii 6B1_DIV0119.</title>
        <authorList>
            <consortium name="The Broad Institute Genomics Platform"/>
            <consortium name="The Broad Institute Genomic Center for Infectious Diseases"/>
            <person name="Earl A."/>
            <person name="Manson A."/>
            <person name="Schwartman J."/>
            <person name="Gilmore M."/>
            <person name="Abouelleil A."/>
            <person name="Cao P."/>
            <person name="Chapman S."/>
            <person name="Cusick C."/>
            <person name="Shea T."/>
            <person name="Young S."/>
            <person name="Neafsey D."/>
            <person name="Nusbaum C."/>
            <person name="Birren B."/>
        </authorList>
    </citation>
    <scope>NUCLEOTIDE SEQUENCE [LARGE SCALE GENOMIC DNA]</scope>
    <source>
        <strain evidence="3 4">6B1_DIV0119</strain>
    </source>
</reference>
<evidence type="ECO:0000313" key="4">
    <source>
        <dbReference type="Proteomes" id="UP000195024"/>
    </source>
</evidence>
<gene>
    <name evidence="3" type="ORF">A5802_001246</name>
    <name evidence="2" type="ORF">EMU01_10040</name>
</gene>
<dbReference type="EMBL" id="BJWA01000005">
    <property type="protein sequence ID" value="GEL79860.1"/>
    <property type="molecule type" value="Genomic_DNA"/>
</dbReference>
<dbReference type="GeneID" id="60999531"/>
<reference evidence="2 5" key="2">
    <citation type="submission" date="2019-07" db="EMBL/GenBank/DDBJ databases">
        <title>Whole genome shotgun sequence of Enterococcus mundtii NBRC 100490.</title>
        <authorList>
            <person name="Hosoyama A."/>
            <person name="Uohara A."/>
            <person name="Ohji S."/>
            <person name="Ichikawa N."/>
        </authorList>
    </citation>
    <scope>NUCLEOTIDE SEQUENCE [LARGE SCALE GENOMIC DNA]</scope>
    <source>
        <strain evidence="2 5">NBRC 100490</strain>
    </source>
</reference>
<dbReference type="RefSeq" id="WP_071866267.1">
    <property type="nucleotide sequence ID" value="NZ_BJWA01000005.1"/>
</dbReference>
<accession>A0A1L8V2G6</accession>
<comment type="caution">
    <text evidence="3">The sequence shown here is derived from an EMBL/GenBank/DDBJ whole genome shotgun (WGS) entry which is preliminary data.</text>
</comment>
<proteinExistence type="predicted"/>
<keyword evidence="5" id="KW-1185">Reference proteome</keyword>
<dbReference type="Proteomes" id="UP000321175">
    <property type="component" value="Unassembled WGS sequence"/>
</dbReference>
<feature type="chain" id="PRO_5044562513" description="WxL domain-containing protein" evidence="1">
    <location>
        <begin position="21"/>
        <end position="200"/>
    </location>
</feature>
<evidence type="ECO:0000313" key="2">
    <source>
        <dbReference type="EMBL" id="GEL79860.1"/>
    </source>
</evidence>
<evidence type="ECO:0000256" key="1">
    <source>
        <dbReference type="SAM" id="SignalP"/>
    </source>
</evidence>
<evidence type="ECO:0000313" key="5">
    <source>
        <dbReference type="Proteomes" id="UP000321175"/>
    </source>
</evidence>
<feature type="signal peptide" evidence="1">
    <location>
        <begin position="1"/>
        <end position="20"/>
    </location>
</feature>
<evidence type="ECO:0000313" key="3">
    <source>
        <dbReference type="EMBL" id="OTP27511.1"/>
    </source>
</evidence>
<sequence length="200" mass="20864">MKKKLLASVFVLGTTAGAFAPTTILASDVIGEPTADIQINGSLGLDNTDPEEEIEEGDTNWINVTLDTATIFYNLAGTTSINSPTYNIANNSGRPVAVSVKNFASNSGDYSAISALDIVSPSPLSASRRLIANGQLQDFTPESSGVIFTLANREGRLTATGDTSNPTSTTFSYSGAVTSANISEANPSFTLTLQLDAVNF</sequence>
<name>A0A1L8V2G6_ENTMU</name>
<keyword evidence="1" id="KW-0732">Signal</keyword>
<dbReference type="AlphaFoldDB" id="A0A1L8V2G6"/>
<dbReference type="EMBL" id="NGMS01000001">
    <property type="protein sequence ID" value="OTP27511.1"/>
    <property type="molecule type" value="Genomic_DNA"/>
</dbReference>
<protein>
    <recommendedName>
        <fullName evidence="6">WxL domain-containing protein</fullName>
    </recommendedName>
</protein>
<evidence type="ECO:0008006" key="6">
    <source>
        <dbReference type="Google" id="ProtNLM"/>
    </source>
</evidence>
<organism evidence="3 4">
    <name type="scientific">Enterococcus mundtii</name>
    <dbReference type="NCBI Taxonomy" id="53346"/>
    <lineage>
        <taxon>Bacteria</taxon>
        <taxon>Bacillati</taxon>
        <taxon>Bacillota</taxon>
        <taxon>Bacilli</taxon>
        <taxon>Lactobacillales</taxon>
        <taxon>Enterococcaceae</taxon>
        <taxon>Enterococcus</taxon>
    </lineage>
</organism>